<keyword evidence="1" id="KW-0723">Serine/threonine-protein kinase</keyword>
<reference evidence="5" key="1">
    <citation type="journal article" date="2019" name="Int. J. Syst. Evol. Microbiol.">
        <title>The Global Catalogue of Microorganisms (GCM) 10K type strain sequencing project: providing services to taxonomists for standard genome sequencing and annotation.</title>
        <authorList>
            <consortium name="The Broad Institute Genomics Platform"/>
            <consortium name="The Broad Institute Genome Sequencing Center for Infectious Disease"/>
            <person name="Wu L."/>
            <person name="Ma J."/>
        </authorList>
    </citation>
    <scope>NUCLEOTIDE SEQUENCE [LARGE SCALE GENOMIC DNA]</scope>
    <source>
        <strain evidence="5">CGMCC 4.1648</strain>
    </source>
</reference>
<dbReference type="InterPro" id="IPR050267">
    <property type="entry name" value="Anti-sigma-factor_SerPK"/>
</dbReference>
<evidence type="ECO:0000256" key="2">
    <source>
        <dbReference type="SAM" id="MobiDB-lite"/>
    </source>
</evidence>
<comment type="caution">
    <text evidence="4">The sequence shown here is derived from an EMBL/GenBank/DDBJ whole genome shotgun (WGS) entry which is preliminary data.</text>
</comment>
<protein>
    <submittedName>
        <fullName evidence="4">ATP-binding protein</fullName>
    </submittedName>
</protein>
<dbReference type="GO" id="GO:0005524">
    <property type="term" value="F:ATP binding"/>
    <property type="evidence" value="ECO:0007669"/>
    <property type="project" value="UniProtKB-KW"/>
</dbReference>
<organism evidence="4 5">
    <name type="scientific">Streptomyces coeruleoprunus</name>
    <dbReference type="NCBI Taxonomy" id="285563"/>
    <lineage>
        <taxon>Bacteria</taxon>
        <taxon>Bacillati</taxon>
        <taxon>Actinomycetota</taxon>
        <taxon>Actinomycetes</taxon>
        <taxon>Kitasatosporales</taxon>
        <taxon>Streptomycetaceae</taxon>
        <taxon>Streptomyces</taxon>
    </lineage>
</organism>
<gene>
    <name evidence="4" type="ORF">ACFPM3_16425</name>
</gene>
<dbReference type="RefSeq" id="WP_345687781.1">
    <property type="nucleotide sequence ID" value="NZ_BAABIT010000001.1"/>
</dbReference>
<dbReference type="InterPro" id="IPR003594">
    <property type="entry name" value="HATPase_dom"/>
</dbReference>
<sequence>MMDRHDRISGTAHGRVNGSIPGPGDDHPPAQLRHHVGSGDLTAVAEVRRALRGLLRHRVAPEPADAAELLTSELVTNALIHTDHGAVVTATLGPTALRVEVRDFVPDLPDPYVPASDEGTHGRGLLLVQALADAWGVRAQGVGKVVWFELSDVKPTE</sequence>
<feature type="domain" description="Histidine kinase/HSP90-like ATPase" evidence="3">
    <location>
        <begin position="40"/>
        <end position="148"/>
    </location>
</feature>
<keyword evidence="5" id="KW-1185">Reference proteome</keyword>
<evidence type="ECO:0000313" key="5">
    <source>
        <dbReference type="Proteomes" id="UP001595829"/>
    </source>
</evidence>
<keyword evidence="1" id="KW-0418">Kinase</keyword>
<dbReference type="PANTHER" id="PTHR35526:SF3">
    <property type="entry name" value="ANTI-SIGMA-F FACTOR RSBW"/>
    <property type="match status" value="1"/>
</dbReference>
<keyword evidence="4" id="KW-0067">ATP-binding</keyword>
<dbReference type="Gene3D" id="3.30.565.10">
    <property type="entry name" value="Histidine kinase-like ATPase, C-terminal domain"/>
    <property type="match status" value="1"/>
</dbReference>
<keyword evidence="4" id="KW-0547">Nucleotide-binding</keyword>
<feature type="region of interest" description="Disordered" evidence="2">
    <location>
        <begin position="1"/>
        <end position="39"/>
    </location>
</feature>
<dbReference type="Pfam" id="PF13581">
    <property type="entry name" value="HATPase_c_2"/>
    <property type="match status" value="1"/>
</dbReference>
<dbReference type="InterPro" id="IPR036890">
    <property type="entry name" value="HATPase_C_sf"/>
</dbReference>
<dbReference type="PANTHER" id="PTHR35526">
    <property type="entry name" value="ANTI-SIGMA-F FACTOR RSBW-RELATED"/>
    <property type="match status" value="1"/>
</dbReference>
<dbReference type="EMBL" id="JBHSJD010000011">
    <property type="protein sequence ID" value="MFC5023727.1"/>
    <property type="molecule type" value="Genomic_DNA"/>
</dbReference>
<accession>A0ABV9XFK3</accession>
<name>A0ABV9XFK3_9ACTN</name>
<proteinExistence type="predicted"/>
<evidence type="ECO:0000259" key="3">
    <source>
        <dbReference type="Pfam" id="PF13581"/>
    </source>
</evidence>
<dbReference type="Proteomes" id="UP001595829">
    <property type="component" value="Unassembled WGS sequence"/>
</dbReference>
<dbReference type="CDD" id="cd16936">
    <property type="entry name" value="HATPase_RsbW-like"/>
    <property type="match status" value="1"/>
</dbReference>
<keyword evidence="1" id="KW-0808">Transferase</keyword>
<dbReference type="SUPFAM" id="SSF55874">
    <property type="entry name" value="ATPase domain of HSP90 chaperone/DNA topoisomerase II/histidine kinase"/>
    <property type="match status" value="1"/>
</dbReference>
<evidence type="ECO:0000256" key="1">
    <source>
        <dbReference type="ARBA" id="ARBA00022527"/>
    </source>
</evidence>
<evidence type="ECO:0000313" key="4">
    <source>
        <dbReference type="EMBL" id="MFC5023727.1"/>
    </source>
</evidence>